<feature type="compositionally biased region" description="Acidic residues" evidence="8">
    <location>
        <begin position="196"/>
        <end position="238"/>
    </location>
</feature>
<dbReference type="GO" id="GO:0042073">
    <property type="term" value="P:intraciliary transport"/>
    <property type="evidence" value="ECO:0007669"/>
    <property type="project" value="InterPro"/>
</dbReference>
<keyword evidence="9" id="KW-1185">Reference proteome</keyword>
<feature type="compositionally biased region" description="Basic and acidic residues" evidence="8">
    <location>
        <begin position="16"/>
        <end position="40"/>
    </location>
</feature>
<evidence type="ECO:0000256" key="3">
    <source>
        <dbReference type="ARBA" id="ARBA00017206"/>
    </source>
</evidence>
<proteinExistence type="inferred from homology"/>
<keyword evidence="6" id="KW-0206">Cytoskeleton</keyword>
<sequence length="700" mass="78315">MATLKIMAYKHKSDWHNHRLTRSDSRAKNKFHTMNEKEEFNINNVDGRESSLSGDSSVGQRQQVRVLGEPLSDRSSSLSEGDEHRPRTLVDADGRRANVVEYQPEVDSLQFFEEQERQIVQQLARETLVNEHHQQQVDGVEQRPLLDEDDDELMSRIEEAEENDEENGEEVEGQKKEEEEAEENGEEVEGQKEEEEKAEENEEENEEEVEGQKEEEENEEENGEEVEGQKEEEQEEVESASSRHSNNAEQQPLSNYNPVSESVQNREFPGTDFLSHSEEFNGHQKINSAQPSTEGYSIGYPTEPPPAYSSPRNERPGTSTIRMFLGGPARFAVPAPYEMATAAGDVPQEDKADAEEHFAGERTSSASNIHNAIGNSLTFAGGMAAAVLASPSEDDPQLKTSKFSSPRANFGVDSPRGDGHRQNAARVVQGARTVAELQQRGQTARARSAKGRNAELSDQQPKEENGLPQFPISAELKALFGHIEEYVAERVDIGPTWKPFQIDYIPAVGDVDPFIKVPRPDDNDVLLLGLAVLDEPATQQSDSAIVDLRLHQMAGNSSADVPVKKLSRADKNAHQIDRWVQSVKELRRTKAPTRVVYGKPMPSIEALMQEWPPEVEQKLKDIKLLLNANLDADLEDFVDLCLGLADIPVHKSRLESLHVLFSLYAEFRASQHFRNMALDCETDGAERAPSTNIDQFVVPE</sequence>
<feature type="compositionally biased region" description="Polar residues" evidence="8">
    <location>
        <begin position="239"/>
        <end position="265"/>
    </location>
</feature>
<dbReference type="WBParaSite" id="Gr19_v10_g6229.t1">
    <property type="protein sequence ID" value="Gr19_v10_g6229.t1"/>
    <property type="gene ID" value="Gr19_v10_g6229"/>
</dbReference>
<dbReference type="GO" id="GO:0031514">
    <property type="term" value="C:motile cilium"/>
    <property type="evidence" value="ECO:0007669"/>
    <property type="project" value="TreeGrafter"/>
</dbReference>
<feature type="region of interest" description="Disordered" evidence="8">
    <location>
        <begin position="16"/>
        <end position="96"/>
    </location>
</feature>
<evidence type="ECO:0000256" key="8">
    <source>
        <dbReference type="SAM" id="MobiDB-lite"/>
    </source>
</evidence>
<dbReference type="GO" id="GO:0030992">
    <property type="term" value="C:intraciliary transport particle B"/>
    <property type="evidence" value="ECO:0007669"/>
    <property type="project" value="TreeGrafter"/>
</dbReference>
<feature type="region of interest" description="Disordered" evidence="8">
    <location>
        <begin position="391"/>
        <end position="421"/>
    </location>
</feature>
<dbReference type="PANTHER" id="PTHR13376:SF0">
    <property type="entry name" value="INTRAFLAGELLAR TRANSPORT PROTEIN 46 HOMOLOG"/>
    <property type="match status" value="1"/>
</dbReference>
<feature type="region of interest" description="Disordered" evidence="8">
    <location>
        <begin position="437"/>
        <end position="467"/>
    </location>
</feature>
<dbReference type="GO" id="GO:0005815">
    <property type="term" value="C:microtubule organizing center"/>
    <property type="evidence" value="ECO:0007669"/>
    <property type="project" value="TreeGrafter"/>
</dbReference>
<evidence type="ECO:0000313" key="9">
    <source>
        <dbReference type="Proteomes" id="UP000887572"/>
    </source>
</evidence>
<feature type="compositionally biased region" description="Polar residues" evidence="8">
    <location>
        <begin position="284"/>
        <end position="295"/>
    </location>
</feature>
<evidence type="ECO:0000256" key="1">
    <source>
        <dbReference type="ARBA" id="ARBA00004120"/>
    </source>
</evidence>
<evidence type="ECO:0000256" key="5">
    <source>
        <dbReference type="ARBA" id="ARBA00023069"/>
    </source>
</evidence>
<keyword evidence="5" id="KW-0969">Cilium</keyword>
<feature type="compositionally biased region" description="Polar residues" evidence="8">
    <location>
        <begin position="398"/>
        <end position="407"/>
    </location>
</feature>
<feature type="compositionally biased region" description="Polar residues" evidence="8">
    <location>
        <begin position="50"/>
        <end position="63"/>
    </location>
</feature>
<feature type="compositionally biased region" description="Basic and acidic residues" evidence="8">
    <location>
        <begin position="81"/>
        <end position="96"/>
    </location>
</feature>
<accession>A0A914I3D0</accession>
<keyword evidence="4" id="KW-0963">Cytoplasm</keyword>
<evidence type="ECO:0000256" key="7">
    <source>
        <dbReference type="ARBA" id="ARBA00023273"/>
    </source>
</evidence>
<feature type="compositionally biased region" description="Basic and acidic residues" evidence="8">
    <location>
        <begin position="130"/>
        <end position="146"/>
    </location>
</feature>
<dbReference type="Pfam" id="PF12317">
    <property type="entry name" value="IFT46_B_C"/>
    <property type="match status" value="1"/>
</dbReference>
<evidence type="ECO:0000256" key="2">
    <source>
        <dbReference type="ARBA" id="ARBA00007700"/>
    </source>
</evidence>
<dbReference type="InterPro" id="IPR022088">
    <property type="entry name" value="Intraflagellar_transp_cmplxB"/>
</dbReference>
<dbReference type="PANTHER" id="PTHR13376">
    <property type="entry name" value="INTRAFLAGELLAR TRANSPORT PROTEIN 46 HOMOLOG"/>
    <property type="match status" value="1"/>
</dbReference>
<evidence type="ECO:0000256" key="6">
    <source>
        <dbReference type="ARBA" id="ARBA00023212"/>
    </source>
</evidence>
<comment type="subcellular location">
    <subcellularLocation>
        <location evidence="1">Cytoplasm</location>
        <location evidence="1">Cytoskeleton</location>
        <location evidence="1">Cilium basal body</location>
    </subcellularLocation>
</comment>
<dbReference type="Proteomes" id="UP000887572">
    <property type="component" value="Unplaced"/>
</dbReference>
<feature type="compositionally biased region" description="Basic and acidic residues" evidence="8">
    <location>
        <begin position="452"/>
        <end position="465"/>
    </location>
</feature>
<feature type="compositionally biased region" description="Acidic residues" evidence="8">
    <location>
        <begin position="179"/>
        <end position="188"/>
    </location>
</feature>
<dbReference type="GO" id="GO:0060271">
    <property type="term" value="P:cilium assembly"/>
    <property type="evidence" value="ECO:0007669"/>
    <property type="project" value="TreeGrafter"/>
</dbReference>
<feature type="compositionally biased region" description="Acidic residues" evidence="8">
    <location>
        <begin position="159"/>
        <end position="171"/>
    </location>
</feature>
<evidence type="ECO:0000256" key="4">
    <source>
        <dbReference type="ARBA" id="ARBA00022490"/>
    </source>
</evidence>
<comment type="similarity">
    <text evidence="2">Belongs to the IFT46 family.</text>
</comment>
<dbReference type="AlphaFoldDB" id="A0A914I3D0"/>
<organism evidence="9 10">
    <name type="scientific">Globodera rostochiensis</name>
    <name type="common">Golden nematode worm</name>
    <name type="synonym">Heterodera rostochiensis</name>
    <dbReference type="NCBI Taxonomy" id="31243"/>
    <lineage>
        <taxon>Eukaryota</taxon>
        <taxon>Metazoa</taxon>
        <taxon>Ecdysozoa</taxon>
        <taxon>Nematoda</taxon>
        <taxon>Chromadorea</taxon>
        <taxon>Rhabditida</taxon>
        <taxon>Tylenchina</taxon>
        <taxon>Tylenchomorpha</taxon>
        <taxon>Tylenchoidea</taxon>
        <taxon>Heteroderidae</taxon>
        <taxon>Heteroderinae</taxon>
        <taxon>Globodera</taxon>
    </lineage>
</organism>
<reference evidence="10" key="1">
    <citation type="submission" date="2022-11" db="UniProtKB">
        <authorList>
            <consortium name="WormBaseParasite"/>
        </authorList>
    </citation>
    <scope>IDENTIFICATION</scope>
</reference>
<feature type="region of interest" description="Disordered" evidence="8">
    <location>
        <begin position="130"/>
        <end position="320"/>
    </location>
</feature>
<protein>
    <recommendedName>
        <fullName evidence="3">Intraflagellar transport protein 46 homolog</fullName>
    </recommendedName>
</protein>
<keyword evidence="7" id="KW-0966">Cell projection</keyword>
<evidence type="ECO:0000313" key="10">
    <source>
        <dbReference type="WBParaSite" id="Gr19_v10_g6229.t1"/>
    </source>
</evidence>
<name>A0A914I3D0_GLORO</name>